<dbReference type="Proteomes" id="UP001501427">
    <property type="component" value="Unassembled WGS sequence"/>
</dbReference>
<dbReference type="EMBL" id="JACHMV010000001">
    <property type="protein sequence ID" value="MBB4774652.1"/>
    <property type="molecule type" value="Genomic_DNA"/>
</dbReference>
<sequence length="155" mass="15751">MSAPAARLRAAGLHLPEPPRPLGGYVPAAAASGLLFLSGMLPLRDGAPLVTGRLGAELGTSEGRDAARAAALNALAVIDAATGLEQVTRVVRLAVHIACDPGFRDHAAVADGASEVFDTAFAPTRHTRLVFGSVALPGGMPLELDLILESTGEPS</sequence>
<reference evidence="3 4" key="2">
    <citation type="submission" date="2020-08" db="EMBL/GenBank/DDBJ databases">
        <title>Sequencing the genomes of 1000 actinobacteria strains.</title>
        <authorList>
            <person name="Klenk H.-P."/>
        </authorList>
    </citation>
    <scope>NUCLEOTIDE SEQUENCE [LARGE SCALE GENOMIC DNA]</scope>
    <source>
        <strain evidence="3 4">DSM 44772</strain>
    </source>
</reference>
<organism evidence="3 4">
    <name type="scientific">Actinomadura livida</name>
    <dbReference type="NCBI Taxonomy" id="79909"/>
    <lineage>
        <taxon>Bacteria</taxon>
        <taxon>Bacillati</taxon>
        <taxon>Actinomycetota</taxon>
        <taxon>Actinomycetes</taxon>
        <taxon>Streptosporangiales</taxon>
        <taxon>Thermomonosporaceae</taxon>
        <taxon>Actinomadura</taxon>
    </lineage>
</organism>
<gene>
    <name evidence="3" type="ORF">F4557_003070</name>
    <name evidence="2" type="ORF">GCM10009546_28920</name>
</gene>
<dbReference type="Proteomes" id="UP000549343">
    <property type="component" value="Unassembled WGS sequence"/>
</dbReference>
<proteinExistence type="predicted"/>
<comment type="caution">
    <text evidence="3">The sequence shown here is derived from an EMBL/GenBank/DDBJ whole genome shotgun (WGS) entry which is preliminary data.</text>
</comment>
<feature type="domain" description="Endoribonuclease L-PSP/chorismate mutase-like" evidence="1">
    <location>
        <begin position="6"/>
        <end position="137"/>
    </location>
</feature>
<dbReference type="EMBL" id="BAAAHD010000025">
    <property type="protein sequence ID" value="GAA0564955.1"/>
    <property type="molecule type" value="Genomic_DNA"/>
</dbReference>
<dbReference type="SUPFAM" id="SSF55298">
    <property type="entry name" value="YjgF-like"/>
    <property type="match status" value="1"/>
</dbReference>
<evidence type="ECO:0000313" key="5">
    <source>
        <dbReference type="Proteomes" id="UP001501427"/>
    </source>
</evidence>
<dbReference type="CDD" id="cd02199">
    <property type="entry name" value="YjgF_YER057c_UK114_like_1"/>
    <property type="match status" value="1"/>
</dbReference>
<name>A0A7W7MYA1_9ACTN</name>
<dbReference type="Gene3D" id="3.30.1330.40">
    <property type="entry name" value="RutC-like"/>
    <property type="match status" value="1"/>
</dbReference>
<keyword evidence="5" id="KW-1185">Reference proteome</keyword>
<evidence type="ECO:0000259" key="1">
    <source>
        <dbReference type="Pfam" id="PF14588"/>
    </source>
</evidence>
<accession>A0A7W7MYA1</accession>
<dbReference type="AlphaFoldDB" id="A0A7W7MYA1"/>
<reference evidence="2" key="3">
    <citation type="submission" date="2023-12" db="EMBL/GenBank/DDBJ databases">
        <authorList>
            <person name="Sun Q."/>
            <person name="Inoue M."/>
        </authorList>
    </citation>
    <scope>NUCLEOTIDE SEQUENCE</scope>
    <source>
        <strain evidence="2">JCM 10667</strain>
    </source>
</reference>
<evidence type="ECO:0000313" key="2">
    <source>
        <dbReference type="EMBL" id="GAA0564955.1"/>
    </source>
</evidence>
<dbReference type="InterPro" id="IPR035959">
    <property type="entry name" value="RutC-like_sf"/>
</dbReference>
<dbReference type="PANTHER" id="PTHR43760:SF1">
    <property type="entry name" value="ENDORIBONUCLEASE L-PSP_CHORISMATE MUTASE-LIKE DOMAIN-CONTAINING PROTEIN"/>
    <property type="match status" value="1"/>
</dbReference>
<evidence type="ECO:0000313" key="3">
    <source>
        <dbReference type="EMBL" id="MBB4774652.1"/>
    </source>
</evidence>
<evidence type="ECO:0000313" key="4">
    <source>
        <dbReference type="Proteomes" id="UP000549343"/>
    </source>
</evidence>
<protein>
    <submittedName>
        <fullName evidence="3">Enamine deaminase RidA (YjgF/YER057c/UK114 family)</fullName>
    </submittedName>
    <submittedName>
        <fullName evidence="2">RidA family protein</fullName>
    </submittedName>
</protein>
<reference evidence="2 5" key="1">
    <citation type="journal article" date="2019" name="Int. J. Syst. Evol. Microbiol.">
        <title>The Global Catalogue of Microorganisms (GCM) 10K type strain sequencing project: providing services to taxonomists for standard genome sequencing and annotation.</title>
        <authorList>
            <consortium name="The Broad Institute Genomics Platform"/>
            <consortium name="The Broad Institute Genome Sequencing Center for Infectious Disease"/>
            <person name="Wu L."/>
            <person name="Ma J."/>
        </authorList>
    </citation>
    <scope>NUCLEOTIDE SEQUENCE [LARGE SCALE GENOMIC DNA]</scope>
    <source>
        <strain evidence="2 5">JCM 10667</strain>
    </source>
</reference>
<dbReference type="InterPro" id="IPR013813">
    <property type="entry name" value="Endoribo_LPSP/chorism_mut-like"/>
</dbReference>
<dbReference type="Pfam" id="PF14588">
    <property type="entry name" value="YjgF_endoribonc"/>
    <property type="match status" value="1"/>
</dbReference>
<dbReference type="PANTHER" id="PTHR43760">
    <property type="entry name" value="ENDORIBONUCLEASE-RELATED"/>
    <property type="match status" value="1"/>
</dbReference>
<dbReference type="RefSeq" id="WP_184883425.1">
    <property type="nucleotide sequence ID" value="NZ_BAAAHD010000025.1"/>
</dbReference>